<protein>
    <submittedName>
        <fullName evidence="2">Uncharacterized protein</fullName>
    </submittedName>
</protein>
<organism evidence="2">
    <name type="scientific">uncultured Sphingomonadaceae bacterium</name>
    <dbReference type="NCBI Taxonomy" id="169976"/>
    <lineage>
        <taxon>Bacteria</taxon>
        <taxon>Pseudomonadati</taxon>
        <taxon>Pseudomonadota</taxon>
        <taxon>Alphaproteobacteria</taxon>
        <taxon>Sphingomonadales</taxon>
        <taxon>Sphingomonadaceae</taxon>
        <taxon>environmental samples</taxon>
    </lineage>
</organism>
<feature type="non-terminal residue" evidence="2">
    <location>
        <position position="63"/>
    </location>
</feature>
<evidence type="ECO:0000256" key="1">
    <source>
        <dbReference type="SAM" id="MobiDB-lite"/>
    </source>
</evidence>
<evidence type="ECO:0000313" key="2">
    <source>
        <dbReference type="EMBL" id="CAA9506154.1"/>
    </source>
</evidence>
<proteinExistence type="predicted"/>
<feature type="non-terminal residue" evidence="2">
    <location>
        <position position="1"/>
    </location>
</feature>
<name>A0A6J4SVD4_9SPHN</name>
<dbReference type="EMBL" id="CADCVW010000069">
    <property type="protein sequence ID" value="CAA9506154.1"/>
    <property type="molecule type" value="Genomic_DNA"/>
</dbReference>
<gene>
    <name evidence="2" type="ORF">AVDCRST_MAG39-1688</name>
</gene>
<accession>A0A6J4SVD4</accession>
<sequence length="63" mass="6965">DQGRRPPCGGRLRRGGRRPGDRLSADQPAFRLGGALAGPVLGRDRARFRDRGVRRRERTAGEV</sequence>
<dbReference type="AlphaFoldDB" id="A0A6J4SVD4"/>
<feature type="compositionally biased region" description="Low complexity" evidence="1">
    <location>
        <begin position="1"/>
        <end position="10"/>
    </location>
</feature>
<feature type="region of interest" description="Disordered" evidence="1">
    <location>
        <begin position="1"/>
        <end position="31"/>
    </location>
</feature>
<reference evidence="2" key="1">
    <citation type="submission" date="2020-02" db="EMBL/GenBank/DDBJ databases">
        <authorList>
            <person name="Meier V. D."/>
        </authorList>
    </citation>
    <scope>NUCLEOTIDE SEQUENCE</scope>
    <source>
        <strain evidence="2">AVDCRST_MAG39</strain>
    </source>
</reference>